<sequence length="290" mass="32563">MAGFGRLSRHFQKRRKKNGSSRRLAMKAKQSLTPSCDSQVNVKKNSVDRTKVELVVKTCNKNTERLSFSLRNGRLLNTVWKVMQQCQHRISQIWTGFCSVLFFWRFHAQRVEILHQKVEELQKELQLLRTNALLSPESRCSGCHGTTVAPPIALLPSPPLPPPPPPPPPPPAIQVPQRLPLVSKSRTSHSSLQMSPDGKRAPMVTLADLQKVSLRRVQCSFPSTKRRSPGRSSSKSPMKLRFQLRKIPIDRAPSDTPLCNKENVEKYSHISALINNVLENNCQGAFPGGS</sequence>
<evidence type="ECO:0000256" key="1">
    <source>
        <dbReference type="SAM" id="MobiDB-lite"/>
    </source>
</evidence>
<dbReference type="GO" id="GO:0005634">
    <property type="term" value="C:nucleus"/>
    <property type="evidence" value="ECO:0007669"/>
    <property type="project" value="TreeGrafter"/>
</dbReference>
<feature type="compositionally biased region" description="Pro residues" evidence="1">
    <location>
        <begin position="156"/>
        <end position="173"/>
    </location>
</feature>
<feature type="region of interest" description="Disordered" evidence="1">
    <location>
        <begin position="151"/>
        <end position="176"/>
    </location>
</feature>
<protein>
    <submittedName>
        <fullName evidence="3">Proline-rich protein 11 isoform X3</fullName>
    </submittedName>
</protein>
<dbReference type="GeneID" id="108276694"/>
<dbReference type="CTD" id="55771"/>
<organism evidence="2 3">
    <name type="scientific">Ictalurus punctatus</name>
    <name type="common">Channel catfish</name>
    <name type="synonym">Silurus punctatus</name>
    <dbReference type="NCBI Taxonomy" id="7998"/>
    <lineage>
        <taxon>Eukaryota</taxon>
        <taxon>Metazoa</taxon>
        <taxon>Chordata</taxon>
        <taxon>Craniata</taxon>
        <taxon>Vertebrata</taxon>
        <taxon>Euteleostomi</taxon>
        <taxon>Actinopterygii</taxon>
        <taxon>Neopterygii</taxon>
        <taxon>Teleostei</taxon>
        <taxon>Ostariophysi</taxon>
        <taxon>Siluriformes</taxon>
        <taxon>Ictaluridae</taxon>
        <taxon>Ictalurus</taxon>
    </lineage>
</organism>
<accession>A0A2D0SMS3</accession>
<feature type="compositionally biased region" description="Low complexity" evidence="1">
    <location>
        <begin position="230"/>
        <end position="239"/>
    </location>
</feature>
<evidence type="ECO:0000313" key="2">
    <source>
        <dbReference type="Proteomes" id="UP000221080"/>
    </source>
</evidence>
<gene>
    <name evidence="3" type="primary">prr11</name>
</gene>
<dbReference type="PANTHER" id="PTHR23330">
    <property type="entry name" value="P300 TRANSCRIPTIONAL COFACTOR JMY-RELATED"/>
    <property type="match status" value="1"/>
</dbReference>
<proteinExistence type="predicted"/>
<keyword evidence="2" id="KW-1185">Reference proteome</keyword>
<dbReference type="RefSeq" id="XP_017344008.1">
    <property type="nucleotide sequence ID" value="XM_017488519.3"/>
</dbReference>
<dbReference type="GO" id="GO:0005737">
    <property type="term" value="C:cytoplasm"/>
    <property type="evidence" value="ECO:0007669"/>
    <property type="project" value="TreeGrafter"/>
</dbReference>
<dbReference type="AlphaFoldDB" id="A0A2D0SMS3"/>
<reference evidence="3" key="2">
    <citation type="submission" date="2025-08" db="UniProtKB">
        <authorList>
            <consortium name="RefSeq"/>
        </authorList>
    </citation>
    <scope>IDENTIFICATION</scope>
    <source>
        <tissue evidence="3">Blood</tissue>
    </source>
</reference>
<dbReference type="PANTHER" id="PTHR23330:SF9">
    <property type="entry name" value="PROLINE-RICH PROTEIN 11"/>
    <property type="match status" value="1"/>
</dbReference>
<dbReference type="Proteomes" id="UP000221080">
    <property type="component" value="Chromosome 16"/>
</dbReference>
<reference evidence="2" key="1">
    <citation type="journal article" date="2016" name="Nat. Commun.">
        <title>The channel catfish genome sequence provides insights into the evolution of scale formation in teleosts.</title>
        <authorList>
            <person name="Liu Z."/>
            <person name="Liu S."/>
            <person name="Yao J."/>
            <person name="Bao L."/>
            <person name="Zhang J."/>
            <person name="Li Y."/>
            <person name="Jiang C."/>
            <person name="Sun L."/>
            <person name="Wang R."/>
            <person name="Zhang Y."/>
            <person name="Zhou T."/>
            <person name="Zeng Q."/>
            <person name="Fu Q."/>
            <person name="Gao S."/>
            <person name="Li N."/>
            <person name="Koren S."/>
            <person name="Jiang Y."/>
            <person name="Zimin A."/>
            <person name="Xu P."/>
            <person name="Phillippy A.M."/>
            <person name="Geng X."/>
            <person name="Song L."/>
            <person name="Sun F."/>
            <person name="Li C."/>
            <person name="Wang X."/>
            <person name="Chen A."/>
            <person name="Jin Y."/>
            <person name="Yuan Z."/>
            <person name="Yang Y."/>
            <person name="Tan S."/>
            <person name="Peatman E."/>
            <person name="Lu J."/>
            <person name="Qin Z."/>
            <person name="Dunham R."/>
            <person name="Li Z."/>
            <person name="Sonstegard T."/>
            <person name="Feng J."/>
            <person name="Danzmann R.G."/>
            <person name="Schroeder S."/>
            <person name="Scheffler B."/>
            <person name="Duke M.V."/>
            <person name="Ballard L."/>
            <person name="Kucuktas H."/>
            <person name="Kaltenboeck L."/>
            <person name="Liu H."/>
            <person name="Armbruster J."/>
            <person name="Xie Y."/>
            <person name="Kirby M.L."/>
            <person name="Tian Y."/>
            <person name="Flanagan M.E."/>
            <person name="Mu W."/>
            <person name="Waldbieser G.C."/>
        </authorList>
    </citation>
    <scope>NUCLEOTIDE SEQUENCE [LARGE SCALE GENOMIC DNA]</scope>
    <source>
        <strain evidence="2">SDA103</strain>
    </source>
</reference>
<dbReference type="OrthoDB" id="10066480at2759"/>
<name>A0A2D0SMS3_ICTPU</name>
<evidence type="ECO:0000313" key="3">
    <source>
        <dbReference type="RefSeq" id="XP_017344008.1"/>
    </source>
</evidence>
<feature type="region of interest" description="Disordered" evidence="1">
    <location>
        <begin position="220"/>
        <end position="240"/>
    </location>
</feature>